<dbReference type="GO" id="GO:0051604">
    <property type="term" value="P:protein maturation"/>
    <property type="evidence" value="ECO:0007669"/>
    <property type="project" value="InterPro"/>
</dbReference>
<dbReference type="Proteomes" id="UP000252707">
    <property type="component" value="Unassembled WGS sequence"/>
</dbReference>
<comment type="similarity">
    <text evidence="4">Belongs to the HypA/HybF family.</text>
</comment>
<keyword evidence="3 4" id="KW-0862">Zinc</keyword>
<dbReference type="GO" id="GO:0008270">
    <property type="term" value="F:zinc ion binding"/>
    <property type="evidence" value="ECO:0007669"/>
    <property type="project" value="UniProtKB-UniRule"/>
</dbReference>
<dbReference type="OrthoDB" id="288014at2"/>
<organism evidence="5 6">
    <name type="scientific">Thioalbus denitrificans</name>
    <dbReference type="NCBI Taxonomy" id="547122"/>
    <lineage>
        <taxon>Bacteria</taxon>
        <taxon>Pseudomonadati</taxon>
        <taxon>Pseudomonadota</taxon>
        <taxon>Gammaproteobacteria</taxon>
        <taxon>Chromatiales</taxon>
        <taxon>Ectothiorhodospiraceae</taxon>
        <taxon>Thioalbus</taxon>
    </lineage>
</organism>
<sequence>MHELSLCEGILQVIEEQHRNGAFTRVRTLWLEIGALAGVEPDALRFGFDVVTRGSVAEGARLEIIEQPGQAWCLPCGAQVVVAARHSACPRCHSHQLQVTGGEELRIHSMEVE</sequence>
<dbReference type="GO" id="GO:0016151">
    <property type="term" value="F:nickel cation binding"/>
    <property type="evidence" value="ECO:0007669"/>
    <property type="project" value="UniProtKB-UniRule"/>
</dbReference>
<dbReference type="FunFam" id="3.30.2320.80:FF:000001">
    <property type="entry name" value="Hydrogenase maturation factor HypA"/>
    <property type="match status" value="1"/>
</dbReference>
<dbReference type="PANTHER" id="PTHR34535:SF3">
    <property type="entry name" value="HYDROGENASE MATURATION FACTOR HYPA"/>
    <property type="match status" value="1"/>
</dbReference>
<accession>A0A369CLV3</accession>
<feature type="binding site" evidence="4">
    <location>
        <position position="76"/>
    </location>
    <ligand>
        <name>Zn(2+)</name>
        <dbReference type="ChEBI" id="CHEBI:29105"/>
    </ligand>
</feature>
<proteinExistence type="inferred from homology"/>
<dbReference type="InterPro" id="IPR000688">
    <property type="entry name" value="HypA/HybF"/>
</dbReference>
<name>A0A369CLV3_9GAMM</name>
<dbReference type="RefSeq" id="WP_114277748.1">
    <property type="nucleotide sequence ID" value="NZ_QPJY01000001.1"/>
</dbReference>
<dbReference type="HAMAP" id="MF_00213">
    <property type="entry name" value="HypA_HybF"/>
    <property type="match status" value="1"/>
</dbReference>
<evidence type="ECO:0000256" key="2">
    <source>
        <dbReference type="ARBA" id="ARBA00022723"/>
    </source>
</evidence>
<feature type="binding site" evidence="4">
    <location>
        <position position="92"/>
    </location>
    <ligand>
        <name>Zn(2+)</name>
        <dbReference type="ChEBI" id="CHEBI:29105"/>
    </ligand>
</feature>
<dbReference type="PANTHER" id="PTHR34535">
    <property type="entry name" value="HYDROGENASE MATURATION FACTOR HYPA"/>
    <property type="match status" value="1"/>
</dbReference>
<dbReference type="NCBIfam" id="NF009046">
    <property type="entry name" value="PRK12380.1"/>
    <property type="match status" value="1"/>
</dbReference>
<evidence type="ECO:0000256" key="3">
    <source>
        <dbReference type="ARBA" id="ARBA00022833"/>
    </source>
</evidence>
<protein>
    <recommendedName>
        <fullName evidence="4">Hydrogenase maturation factor HypA</fullName>
    </recommendedName>
</protein>
<dbReference type="PIRSF" id="PIRSF004761">
    <property type="entry name" value="Hydrgn_mat_HypA"/>
    <property type="match status" value="1"/>
</dbReference>
<dbReference type="GO" id="GO:0016530">
    <property type="term" value="F:metallochaperone activity"/>
    <property type="evidence" value="ECO:0007669"/>
    <property type="project" value="UniProtKB-ARBA"/>
</dbReference>
<gene>
    <name evidence="4" type="primary">hypA</name>
    <name evidence="5" type="ORF">DFQ59_101142</name>
</gene>
<dbReference type="AlphaFoldDB" id="A0A369CLV3"/>
<dbReference type="Pfam" id="PF01155">
    <property type="entry name" value="HypA"/>
    <property type="match status" value="1"/>
</dbReference>
<feature type="binding site" evidence="4">
    <location>
        <position position="2"/>
    </location>
    <ligand>
        <name>Ni(2+)</name>
        <dbReference type="ChEBI" id="CHEBI:49786"/>
    </ligand>
</feature>
<dbReference type="EMBL" id="QPJY01000001">
    <property type="protein sequence ID" value="RCX32844.1"/>
    <property type="molecule type" value="Genomic_DNA"/>
</dbReference>
<evidence type="ECO:0000256" key="1">
    <source>
        <dbReference type="ARBA" id="ARBA00022596"/>
    </source>
</evidence>
<feature type="binding site" evidence="4">
    <location>
        <position position="73"/>
    </location>
    <ligand>
        <name>Zn(2+)</name>
        <dbReference type="ChEBI" id="CHEBI:29105"/>
    </ligand>
</feature>
<comment type="caution">
    <text evidence="5">The sequence shown here is derived from an EMBL/GenBank/DDBJ whole genome shotgun (WGS) entry which is preliminary data.</text>
</comment>
<evidence type="ECO:0000313" key="5">
    <source>
        <dbReference type="EMBL" id="RCX32844.1"/>
    </source>
</evidence>
<reference evidence="5 6" key="1">
    <citation type="submission" date="2018-07" db="EMBL/GenBank/DDBJ databases">
        <title>Genomic Encyclopedia of Type Strains, Phase IV (KMG-IV): sequencing the most valuable type-strain genomes for metagenomic binning, comparative biology and taxonomic classification.</title>
        <authorList>
            <person name="Goeker M."/>
        </authorList>
    </citation>
    <scope>NUCLEOTIDE SEQUENCE [LARGE SCALE GENOMIC DNA]</scope>
    <source>
        <strain evidence="5 6">DSM 26407</strain>
    </source>
</reference>
<dbReference type="NCBIfam" id="TIGR00100">
    <property type="entry name" value="hypA"/>
    <property type="match status" value="1"/>
</dbReference>
<feature type="binding site" evidence="4">
    <location>
        <position position="89"/>
    </location>
    <ligand>
        <name>Zn(2+)</name>
        <dbReference type="ChEBI" id="CHEBI:29105"/>
    </ligand>
</feature>
<comment type="function">
    <text evidence="4">Involved in the maturation of [NiFe] hydrogenases. Required for nickel insertion into the metal center of the hydrogenase.</text>
</comment>
<evidence type="ECO:0000256" key="4">
    <source>
        <dbReference type="HAMAP-Rule" id="MF_00213"/>
    </source>
</evidence>
<keyword evidence="2 4" id="KW-0479">Metal-binding</keyword>
<evidence type="ECO:0000313" key="6">
    <source>
        <dbReference type="Proteomes" id="UP000252707"/>
    </source>
</evidence>
<keyword evidence="6" id="KW-1185">Reference proteome</keyword>
<dbReference type="Gene3D" id="3.30.2320.80">
    <property type="match status" value="1"/>
</dbReference>
<keyword evidence="1 4" id="KW-0533">Nickel</keyword>